<dbReference type="SMART" id="SM00448">
    <property type="entry name" value="REC"/>
    <property type="match status" value="1"/>
</dbReference>
<dbReference type="OrthoDB" id="9786548at2"/>
<name>A0A2M9G6B3_9PROT</name>
<protein>
    <submittedName>
        <fullName evidence="4">Two-component system response regulator</fullName>
    </submittedName>
</protein>
<feature type="compositionally biased region" description="Basic and acidic residues" evidence="2">
    <location>
        <begin position="155"/>
        <end position="182"/>
    </location>
</feature>
<dbReference type="PANTHER" id="PTHR43228">
    <property type="entry name" value="TWO-COMPONENT RESPONSE REGULATOR"/>
    <property type="match status" value="1"/>
</dbReference>
<dbReference type="GO" id="GO:0000160">
    <property type="term" value="P:phosphorelay signal transduction system"/>
    <property type="evidence" value="ECO:0007669"/>
    <property type="project" value="InterPro"/>
</dbReference>
<dbReference type="Proteomes" id="UP000229498">
    <property type="component" value="Unassembled WGS sequence"/>
</dbReference>
<dbReference type="PANTHER" id="PTHR43228:SF1">
    <property type="entry name" value="TWO-COMPONENT RESPONSE REGULATOR ARR22"/>
    <property type="match status" value="1"/>
</dbReference>
<dbReference type="Pfam" id="PF00072">
    <property type="entry name" value="Response_reg"/>
    <property type="match status" value="1"/>
</dbReference>
<sequence>MTTPGSGRREAEMARRGMLDLSNLSMLIVDDNKPTRTMLSRMLRSMGVRDIFEAETAEQALADMRGALPDILLLDHRMEGMDGISLARFLRTAGDSPNPYLPIIMVSAHSEQKNVVAAREAGINEYVAKPISVTILADRLSAVIERARPFVKTEDYFGPDRRRRKNPPEDAPRRRASDREAVEVEDEDAA</sequence>
<dbReference type="Gene3D" id="3.40.50.2300">
    <property type="match status" value="1"/>
</dbReference>
<comment type="caution">
    <text evidence="4">The sequence shown here is derived from an EMBL/GenBank/DDBJ whole genome shotgun (WGS) entry which is preliminary data.</text>
</comment>
<keyword evidence="1" id="KW-0597">Phosphoprotein</keyword>
<dbReference type="InterPro" id="IPR052048">
    <property type="entry name" value="ST_Response_Regulator"/>
</dbReference>
<dbReference type="CDD" id="cd00156">
    <property type="entry name" value="REC"/>
    <property type="match status" value="1"/>
</dbReference>
<organism evidence="4 5">
    <name type="scientific">Minwuia thermotolerans</name>
    <dbReference type="NCBI Taxonomy" id="2056226"/>
    <lineage>
        <taxon>Bacteria</taxon>
        <taxon>Pseudomonadati</taxon>
        <taxon>Pseudomonadota</taxon>
        <taxon>Alphaproteobacteria</taxon>
        <taxon>Minwuiales</taxon>
        <taxon>Minwuiaceae</taxon>
        <taxon>Minwuia</taxon>
    </lineage>
</organism>
<feature type="domain" description="Response regulatory" evidence="3">
    <location>
        <begin position="25"/>
        <end position="144"/>
    </location>
</feature>
<reference evidence="4 5" key="1">
    <citation type="submission" date="2017-11" db="EMBL/GenBank/DDBJ databases">
        <title>Draft genome sequence of Rhizobiales bacterium SY3-13.</title>
        <authorList>
            <person name="Sun C."/>
        </authorList>
    </citation>
    <scope>NUCLEOTIDE SEQUENCE [LARGE SCALE GENOMIC DNA]</scope>
    <source>
        <strain evidence="4 5">SY3-13</strain>
    </source>
</reference>
<keyword evidence="5" id="KW-1185">Reference proteome</keyword>
<feature type="region of interest" description="Disordered" evidence="2">
    <location>
        <begin position="155"/>
        <end position="190"/>
    </location>
</feature>
<feature type="modified residue" description="4-aspartylphosphate" evidence="1">
    <location>
        <position position="75"/>
    </location>
</feature>
<evidence type="ECO:0000313" key="5">
    <source>
        <dbReference type="Proteomes" id="UP000229498"/>
    </source>
</evidence>
<evidence type="ECO:0000313" key="4">
    <source>
        <dbReference type="EMBL" id="PJK31259.1"/>
    </source>
</evidence>
<dbReference type="AlphaFoldDB" id="A0A2M9G6B3"/>
<dbReference type="SUPFAM" id="SSF52172">
    <property type="entry name" value="CheY-like"/>
    <property type="match status" value="1"/>
</dbReference>
<evidence type="ECO:0000256" key="1">
    <source>
        <dbReference type="PROSITE-ProRule" id="PRU00169"/>
    </source>
</evidence>
<gene>
    <name evidence="4" type="ORF">CVT23_03270</name>
</gene>
<accession>A0A2M9G6B3</accession>
<dbReference type="PROSITE" id="PS50110">
    <property type="entry name" value="RESPONSE_REGULATORY"/>
    <property type="match status" value="1"/>
</dbReference>
<evidence type="ECO:0000256" key="2">
    <source>
        <dbReference type="SAM" id="MobiDB-lite"/>
    </source>
</evidence>
<proteinExistence type="predicted"/>
<dbReference type="EMBL" id="PHIG01000007">
    <property type="protein sequence ID" value="PJK31259.1"/>
    <property type="molecule type" value="Genomic_DNA"/>
</dbReference>
<dbReference type="InterPro" id="IPR011006">
    <property type="entry name" value="CheY-like_superfamily"/>
</dbReference>
<dbReference type="InterPro" id="IPR001789">
    <property type="entry name" value="Sig_transdc_resp-reg_receiver"/>
</dbReference>
<evidence type="ECO:0000259" key="3">
    <source>
        <dbReference type="PROSITE" id="PS50110"/>
    </source>
</evidence>